<accession>A0AA37HCS3</accession>
<reference evidence="2" key="1">
    <citation type="journal article" date="2016" name="Front. Microbiol.">
        <title>Genome Sequence of the Piezophilic, Mesophilic Sulfate-Reducing Bacterium Desulfovibrio indicus J2T.</title>
        <authorList>
            <person name="Cao J."/>
            <person name="Maignien L."/>
            <person name="Shao Z."/>
            <person name="Alain K."/>
            <person name="Jebbar M."/>
        </authorList>
    </citation>
    <scope>NUCLEOTIDE SEQUENCE</scope>
    <source>
        <strain evidence="2">JCM 32048</strain>
    </source>
</reference>
<evidence type="ECO:0000313" key="2">
    <source>
        <dbReference type="EMBL" id="GJD63407.1"/>
    </source>
</evidence>
<evidence type="ECO:0000313" key="3">
    <source>
        <dbReference type="Proteomes" id="UP001055286"/>
    </source>
</evidence>
<dbReference type="EMBL" id="BPQJ01000016">
    <property type="protein sequence ID" value="GJD63407.1"/>
    <property type="molecule type" value="Genomic_DNA"/>
</dbReference>
<name>A0AA37HCS3_9HYPH</name>
<comment type="caution">
    <text evidence="2">The sequence shown here is derived from an EMBL/GenBank/DDBJ whole genome shotgun (WGS) entry which is preliminary data.</text>
</comment>
<sequence length="224" mass="24642">MRDRVEAGHTAGPRWTGPPACPAGFALREAEPRRFPATAQGFPRVIATRRRAQVGRPDRPGLSTRASPLVVHRIPVAPGGLRIAGVSGSGRRRPRAGLPSAWLAFRANAVRISIPTGTTPAAMVGYDREALHRRWIGTHRTSTRSAWVRRWRWCRWCREPPCRHHACADRHGGDAGLDAPDDALACAAWRSPQPCPTAHWSGRPKSEPVSSRWPTRSGIPRPGR</sequence>
<organism evidence="2 3">
    <name type="scientific">Methylobacterium frigidaeris</name>
    <dbReference type="NCBI Taxonomy" id="2038277"/>
    <lineage>
        <taxon>Bacteria</taxon>
        <taxon>Pseudomonadati</taxon>
        <taxon>Pseudomonadota</taxon>
        <taxon>Alphaproteobacteria</taxon>
        <taxon>Hyphomicrobiales</taxon>
        <taxon>Methylobacteriaceae</taxon>
        <taxon>Methylobacterium</taxon>
    </lineage>
</organism>
<feature type="region of interest" description="Disordered" evidence="1">
    <location>
        <begin position="1"/>
        <end position="20"/>
    </location>
</feature>
<dbReference type="AlphaFoldDB" id="A0AA37HCS3"/>
<protein>
    <submittedName>
        <fullName evidence="2">Uncharacterized protein</fullName>
    </submittedName>
</protein>
<proteinExistence type="predicted"/>
<gene>
    <name evidence="2" type="ORF">MPEAHAMD_3575</name>
</gene>
<evidence type="ECO:0000256" key="1">
    <source>
        <dbReference type="SAM" id="MobiDB-lite"/>
    </source>
</evidence>
<keyword evidence="3" id="KW-1185">Reference proteome</keyword>
<feature type="region of interest" description="Disordered" evidence="1">
    <location>
        <begin position="193"/>
        <end position="224"/>
    </location>
</feature>
<dbReference type="Proteomes" id="UP001055286">
    <property type="component" value="Unassembled WGS sequence"/>
</dbReference>
<reference evidence="2" key="2">
    <citation type="submission" date="2021-08" db="EMBL/GenBank/DDBJ databases">
        <authorList>
            <person name="Tani A."/>
            <person name="Ola A."/>
            <person name="Ogura Y."/>
            <person name="Katsura K."/>
            <person name="Hayashi T."/>
        </authorList>
    </citation>
    <scope>NUCLEOTIDE SEQUENCE</scope>
    <source>
        <strain evidence="2">JCM 32048</strain>
    </source>
</reference>